<dbReference type="RefSeq" id="WP_020887101.1">
    <property type="nucleotide sequence ID" value="NZ_ATHI01000026.1"/>
</dbReference>
<name>S7T8P3_9BACT</name>
<dbReference type="AlphaFoldDB" id="S7T8P3"/>
<gene>
    <name evidence="2" type="ORF">dsat_0407</name>
</gene>
<proteinExistence type="predicted"/>
<organism evidence="2 3">
    <name type="scientific">Alkalidesulfovibrio alkalitolerans DSM 16529</name>
    <dbReference type="NCBI Taxonomy" id="1121439"/>
    <lineage>
        <taxon>Bacteria</taxon>
        <taxon>Pseudomonadati</taxon>
        <taxon>Thermodesulfobacteriota</taxon>
        <taxon>Desulfovibrionia</taxon>
        <taxon>Desulfovibrionales</taxon>
        <taxon>Desulfovibrionaceae</taxon>
        <taxon>Alkalidesulfovibrio</taxon>
    </lineage>
</organism>
<protein>
    <submittedName>
        <fullName evidence="2">Metal dependent phosphohydrolase</fullName>
    </submittedName>
</protein>
<evidence type="ECO:0000259" key="1">
    <source>
        <dbReference type="Pfam" id="PF13023"/>
    </source>
</evidence>
<keyword evidence="2" id="KW-0378">Hydrolase</keyword>
<sequence length="414" mass="47672">MPSIRKSLLQLLFSGSSMKRWNDKLRPMELFEVDKQAHKMMVAWMLYETNARGLPLDERLALGEAVVEGGLFEYLYRLVITDIKPPVFYKIKANPDHYRRLTAWVMDQLTPRIQVLGETFTQRFREHLAVPDRRDPASRILHAAHIYASRYEFHLIKHLNPWDEELDEIEEDFTATLTAHSDIKGVPELLTEGHPFERFASLCGRLRFQTRWSQTPRIPETTVLGHLFIVAACAYLFSLELNACRARRVNNFFSGLFHDLPELLTRDIISPVKRSVEGISDLIAQYEHDALERRVFSLLRQAGAPDLADRLAYFLGIEFGSEFETVVRKKDGKVLRTDWRALAESYNHDEFDAKDGGLLKICDNLAAFLEAYTALRNGITSDQLQHALWRIQGAYAQEPFQHGVHIGSLLADFD</sequence>
<keyword evidence="3" id="KW-1185">Reference proteome</keyword>
<reference evidence="2 3" key="1">
    <citation type="journal article" date="2013" name="Genome Announc.">
        <title>Draft genome sequences for three mercury-methylating, sulfate-reducing bacteria.</title>
        <authorList>
            <person name="Brown S.D."/>
            <person name="Hurt R.A.Jr."/>
            <person name="Gilmour C.C."/>
            <person name="Elias D.A."/>
        </authorList>
    </citation>
    <scope>NUCLEOTIDE SEQUENCE [LARGE SCALE GENOMIC DNA]</scope>
    <source>
        <strain evidence="2 3">DSM 16529</strain>
    </source>
</reference>
<dbReference type="Gene3D" id="1.10.3210.10">
    <property type="entry name" value="Hypothetical protein af1432"/>
    <property type="match status" value="2"/>
</dbReference>
<dbReference type="InterPro" id="IPR006674">
    <property type="entry name" value="HD_domain"/>
</dbReference>
<dbReference type="Proteomes" id="UP000014975">
    <property type="component" value="Unassembled WGS sequence"/>
</dbReference>
<dbReference type="EMBL" id="ATHI01000026">
    <property type="protein sequence ID" value="EPR32966.1"/>
    <property type="molecule type" value="Genomic_DNA"/>
</dbReference>
<dbReference type="GO" id="GO:0016787">
    <property type="term" value="F:hydrolase activity"/>
    <property type="evidence" value="ECO:0007669"/>
    <property type="project" value="UniProtKB-KW"/>
</dbReference>
<dbReference type="PATRIC" id="fig|1121439.3.peg.1759"/>
<feature type="domain" description="HD" evidence="1">
    <location>
        <begin position="203"/>
        <end position="388"/>
    </location>
</feature>
<evidence type="ECO:0000313" key="3">
    <source>
        <dbReference type="Proteomes" id="UP000014975"/>
    </source>
</evidence>
<dbReference type="OrthoDB" id="48898at2"/>
<comment type="caution">
    <text evidence="2">The sequence shown here is derived from an EMBL/GenBank/DDBJ whole genome shotgun (WGS) entry which is preliminary data.</text>
</comment>
<dbReference type="Pfam" id="PF13023">
    <property type="entry name" value="HD_3"/>
    <property type="match status" value="1"/>
</dbReference>
<accession>S7T8P3</accession>
<dbReference type="SUPFAM" id="SSF109604">
    <property type="entry name" value="HD-domain/PDEase-like"/>
    <property type="match status" value="2"/>
</dbReference>
<evidence type="ECO:0000313" key="2">
    <source>
        <dbReference type="EMBL" id="EPR32966.1"/>
    </source>
</evidence>
<dbReference type="STRING" id="1121439.dsat_0407"/>
<dbReference type="eggNOG" id="COG1896">
    <property type="taxonomic scope" value="Bacteria"/>
</dbReference>